<reference evidence="4" key="1">
    <citation type="journal article" date="2019" name="Int. J. Syst. Evol. Microbiol.">
        <title>The Global Catalogue of Microorganisms (GCM) 10K type strain sequencing project: providing services to taxonomists for standard genome sequencing and annotation.</title>
        <authorList>
            <consortium name="The Broad Institute Genomics Platform"/>
            <consortium name="The Broad Institute Genome Sequencing Center for Infectious Disease"/>
            <person name="Wu L."/>
            <person name="Ma J."/>
        </authorList>
    </citation>
    <scope>NUCLEOTIDE SEQUENCE [LARGE SCALE GENOMIC DNA]</scope>
    <source>
        <strain evidence="4">CGMCC 1.15731</strain>
    </source>
</reference>
<evidence type="ECO:0000259" key="2">
    <source>
        <dbReference type="Pfam" id="PF13478"/>
    </source>
</evidence>
<protein>
    <submittedName>
        <fullName evidence="3">XdhC family protein</fullName>
    </submittedName>
</protein>
<dbReference type="Pfam" id="PF02625">
    <property type="entry name" value="XdhC_CoxI"/>
    <property type="match status" value="1"/>
</dbReference>
<feature type="domain" description="XdhC Rossmann" evidence="2">
    <location>
        <begin position="159"/>
        <end position="295"/>
    </location>
</feature>
<dbReference type="EMBL" id="JBHSEL010000122">
    <property type="protein sequence ID" value="MFC4626121.1"/>
    <property type="molecule type" value="Genomic_DNA"/>
</dbReference>
<accession>A0ABV9H950</accession>
<organism evidence="3 4">
    <name type="scientific">Daeguia caeni</name>
    <dbReference type="NCBI Taxonomy" id="439612"/>
    <lineage>
        <taxon>Bacteria</taxon>
        <taxon>Pseudomonadati</taxon>
        <taxon>Pseudomonadota</taxon>
        <taxon>Alphaproteobacteria</taxon>
        <taxon>Hyphomicrobiales</taxon>
        <taxon>Brucellaceae</taxon>
        <taxon>Daeguia</taxon>
    </lineage>
</organism>
<keyword evidence="4" id="KW-1185">Reference proteome</keyword>
<dbReference type="InterPro" id="IPR003777">
    <property type="entry name" value="XdhC_CoxI"/>
</dbReference>
<evidence type="ECO:0000313" key="3">
    <source>
        <dbReference type="EMBL" id="MFC4626121.1"/>
    </source>
</evidence>
<evidence type="ECO:0000313" key="4">
    <source>
        <dbReference type="Proteomes" id="UP001596042"/>
    </source>
</evidence>
<dbReference type="Gene3D" id="3.40.50.720">
    <property type="entry name" value="NAD(P)-binding Rossmann-like Domain"/>
    <property type="match status" value="1"/>
</dbReference>
<name>A0ABV9H950_9HYPH</name>
<dbReference type="Pfam" id="PF13478">
    <property type="entry name" value="XdhC_C"/>
    <property type="match status" value="1"/>
</dbReference>
<dbReference type="InterPro" id="IPR027051">
    <property type="entry name" value="XdhC_Rossmann_dom"/>
</dbReference>
<dbReference type="InterPro" id="IPR052698">
    <property type="entry name" value="MoCofactor_Util/Proc"/>
</dbReference>
<dbReference type="PANTHER" id="PTHR30388">
    <property type="entry name" value="ALDEHYDE OXIDOREDUCTASE MOLYBDENUM COFACTOR ASSEMBLY PROTEIN"/>
    <property type="match status" value="1"/>
</dbReference>
<gene>
    <name evidence="3" type="ORF">ACFO1V_13060</name>
</gene>
<dbReference type="RefSeq" id="WP_374834692.1">
    <property type="nucleotide sequence ID" value="NZ_JBHEEZ010000076.1"/>
</dbReference>
<feature type="domain" description="XdhC- CoxI" evidence="1">
    <location>
        <begin position="29"/>
        <end position="88"/>
    </location>
</feature>
<dbReference type="PANTHER" id="PTHR30388:SF4">
    <property type="entry name" value="MOLYBDENUM COFACTOR INSERTION CHAPERONE PAOD"/>
    <property type="match status" value="1"/>
</dbReference>
<dbReference type="Proteomes" id="UP001596042">
    <property type="component" value="Unassembled WGS sequence"/>
</dbReference>
<sequence length="316" mass="34620">MDLSPLAAFTTIDENDFPYQPALHDPDHALAIITNTEGPSYRRCGAAMLIHKSGRRYGNLSSGCIDKNIGLRAVEALESGVVKRLRYGKGSPYWDMQLPCGGGLEITIIPYPDRHALEAIDRTLKGRNEALFSINHDGIFAPQLTQSGLNVSIQPQLRVLIFGTGREVVCFASLARAAGCQVEVFSHDADVLEEDRMAHAHMKDDWPDNLPIDARTAVITFYHDHDREPAILGHALKSSAFFVGAQGSKRAHELRCAALAYKGCSKTDIERLEHPLGVIPSTRDPQTLAVSVLAHVLQKVSTSVKTKAIEPAQIRI</sequence>
<proteinExistence type="predicted"/>
<evidence type="ECO:0000259" key="1">
    <source>
        <dbReference type="Pfam" id="PF02625"/>
    </source>
</evidence>
<comment type="caution">
    <text evidence="3">The sequence shown here is derived from an EMBL/GenBank/DDBJ whole genome shotgun (WGS) entry which is preliminary data.</text>
</comment>